<keyword evidence="2" id="KW-1185">Reference proteome</keyword>
<dbReference type="EMBL" id="MU276105">
    <property type="protein sequence ID" value="KAI0041733.1"/>
    <property type="molecule type" value="Genomic_DNA"/>
</dbReference>
<reference evidence="1" key="2">
    <citation type="journal article" date="2022" name="New Phytol.">
        <title>Evolutionary transition to the ectomycorrhizal habit in the genomes of a hyperdiverse lineage of mushroom-forming fungi.</title>
        <authorList>
            <person name="Looney B."/>
            <person name="Miyauchi S."/>
            <person name="Morin E."/>
            <person name="Drula E."/>
            <person name="Courty P.E."/>
            <person name="Kohler A."/>
            <person name="Kuo A."/>
            <person name="LaButti K."/>
            <person name="Pangilinan J."/>
            <person name="Lipzen A."/>
            <person name="Riley R."/>
            <person name="Andreopoulos W."/>
            <person name="He G."/>
            <person name="Johnson J."/>
            <person name="Nolan M."/>
            <person name="Tritt A."/>
            <person name="Barry K.W."/>
            <person name="Grigoriev I.V."/>
            <person name="Nagy L.G."/>
            <person name="Hibbett D."/>
            <person name="Henrissat B."/>
            <person name="Matheny P.B."/>
            <person name="Labbe J."/>
            <person name="Martin F.M."/>
        </authorList>
    </citation>
    <scope>NUCLEOTIDE SEQUENCE</scope>
    <source>
        <strain evidence="1">FP105234-sp</strain>
    </source>
</reference>
<organism evidence="1 2">
    <name type="scientific">Auriscalpium vulgare</name>
    <dbReference type="NCBI Taxonomy" id="40419"/>
    <lineage>
        <taxon>Eukaryota</taxon>
        <taxon>Fungi</taxon>
        <taxon>Dikarya</taxon>
        <taxon>Basidiomycota</taxon>
        <taxon>Agaricomycotina</taxon>
        <taxon>Agaricomycetes</taxon>
        <taxon>Russulales</taxon>
        <taxon>Auriscalpiaceae</taxon>
        <taxon>Auriscalpium</taxon>
    </lineage>
</organism>
<evidence type="ECO:0000313" key="2">
    <source>
        <dbReference type="Proteomes" id="UP000814033"/>
    </source>
</evidence>
<name>A0ACB8RCG6_9AGAM</name>
<evidence type="ECO:0000313" key="1">
    <source>
        <dbReference type="EMBL" id="KAI0041733.1"/>
    </source>
</evidence>
<accession>A0ACB8RCG6</accession>
<protein>
    <submittedName>
        <fullName evidence="1">Uncharacterized protein</fullName>
    </submittedName>
</protein>
<comment type="caution">
    <text evidence="1">The sequence shown here is derived from an EMBL/GenBank/DDBJ whole genome shotgun (WGS) entry which is preliminary data.</text>
</comment>
<gene>
    <name evidence="1" type="ORF">FA95DRAFT_655645</name>
</gene>
<dbReference type="Proteomes" id="UP000814033">
    <property type="component" value="Unassembled WGS sequence"/>
</dbReference>
<proteinExistence type="predicted"/>
<reference evidence="1" key="1">
    <citation type="submission" date="2021-02" db="EMBL/GenBank/DDBJ databases">
        <authorList>
            <consortium name="DOE Joint Genome Institute"/>
            <person name="Ahrendt S."/>
            <person name="Looney B.P."/>
            <person name="Miyauchi S."/>
            <person name="Morin E."/>
            <person name="Drula E."/>
            <person name="Courty P.E."/>
            <person name="Chicoki N."/>
            <person name="Fauchery L."/>
            <person name="Kohler A."/>
            <person name="Kuo A."/>
            <person name="Labutti K."/>
            <person name="Pangilinan J."/>
            <person name="Lipzen A."/>
            <person name="Riley R."/>
            <person name="Andreopoulos W."/>
            <person name="He G."/>
            <person name="Johnson J."/>
            <person name="Barry K.W."/>
            <person name="Grigoriev I.V."/>
            <person name="Nagy L."/>
            <person name="Hibbett D."/>
            <person name="Henrissat B."/>
            <person name="Matheny P.B."/>
            <person name="Labbe J."/>
            <person name="Martin F."/>
        </authorList>
    </citation>
    <scope>NUCLEOTIDE SEQUENCE</scope>
    <source>
        <strain evidence="1">FP105234-sp</strain>
    </source>
</reference>
<sequence>MEGLQSATELRRRLPECTQSLRTVGARRGRRGSVRSRERGSMFYRRRQTRSSVSQGRGARGAGVGAPSRAAARHIGAAERCARGPLVQGTGEVGCMTGLIRKNMSCFIVPRLLHRWPAPVFLPHGQSMTTADSTGAPTTVRSSTLGKLLSSGRAYVCISSSGAEITTPQLCSRLLWYRWRAMSCHGSRQPMGMSNLCRLHCITMTSRPESAEILNLLDVGG</sequence>